<keyword evidence="2" id="KW-1185">Reference proteome</keyword>
<protein>
    <submittedName>
        <fullName evidence="1">Uncharacterized protein</fullName>
    </submittedName>
</protein>
<dbReference type="EMBL" id="JAEFBK010000008">
    <property type="protein sequence ID" value="KAG7576070.1"/>
    <property type="molecule type" value="Genomic_DNA"/>
</dbReference>
<gene>
    <name evidence="1" type="ORF">ISN45_Aa03g005100</name>
</gene>
<sequence length="51" mass="5968">MENSNSSSDDHHFTSASRYSSELISPSFSQLEIDLVTGVFWSEWFFRMFDI</sequence>
<dbReference type="Proteomes" id="UP000694240">
    <property type="component" value="Chromosome 8"/>
</dbReference>
<proteinExistence type="predicted"/>
<evidence type="ECO:0000313" key="2">
    <source>
        <dbReference type="Proteomes" id="UP000694240"/>
    </source>
</evidence>
<evidence type="ECO:0000313" key="1">
    <source>
        <dbReference type="EMBL" id="KAG7576070.1"/>
    </source>
</evidence>
<name>A0A8T2ANE8_9BRAS</name>
<reference evidence="1 2" key="1">
    <citation type="submission" date="2020-12" db="EMBL/GenBank/DDBJ databases">
        <title>Concerted genomic and epigenomic changes stabilize Arabidopsis allopolyploids.</title>
        <authorList>
            <person name="Chen Z."/>
        </authorList>
    </citation>
    <scope>NUCLEOTIDE SEQUENCE [LARGE SCALE GENOMIC DNA]</scope>
    <source>
        <strain evidence="1">Allo738</strain>
        <tissue evidence="1">Leaf</tissue>
    </source>
</reference>
<feature type="non-terminal residue" evidence="1">
    <location>
        <position position="51"/>
    </location>
</feature>
<comment type="caution">
    <text evidence="1">The sequence shown here is derived from an EMBL/GenBank/DDBJ whole genome shotgun (WGS) entry which is preliminary data.</text>
</comment>
<dbReference type="AlphaFoldDB" id="A0A8T2ANE8"/>
<accession>A0A8T2ANE8</accession>
<organism evidence="1 2">
    <name type="scientific">Arabidopsis thaliana x Arabidopsis arenosa</name>
    <dbReference type="NCBI Taxonomy" id="1240361"/>
    <lineage>
        <taxon>Eukaryota</taxon>
        <taxon>Viridiplantae</taxon>
        <taxon>Streptophyta</taxon>
        <taxon>Embryophyta</taxon>
        <taxon>Tracheophyta</taxon>
        <taxon>Spermatophyta</taxon>
        <taxon>Magnoliopsida</taxon>
        <taxon>eudicotyledons</taxon>
        <taxon>Gunneridae</taxon>
        <taxon>Pentapetalae</taxon>
        <taxon>rosids</taxon>
        <taxon>malvids</taxon>
        <taxon>Brassicales</taxon>
        <taxon>Brassicaceae</taxon>
        <taxon>Camelineae</taxon>
        <taxon>Arabidopsis</taxon>
    </lineage>
</organism>